<dbReference type="EMBL" id="SEOQ01000173">
    <property type="protein sequence ID" value="TFY68045.1"/>
    <property type="molecule type" value="Genomic_DNA"/>
</dbReference>
<proteinExistence type="predicted"/>
<reference evidence="2 3" key="1">
    <citation type="submission" date="2019-02" db="EMBL/GenBank/DDBJ databases">
        <title>Genome sequencing of the rare red list fungi Dentipellis fragilis.</title>
        <authorList>
            <person name="Buettner E."/>
            <person name="Kellner H."/>
        </authorList>
    </citation>
    <scope>NUCLEOTIDE SEQUENCE [LARGE SCALE GENOMIC DNA]</scope>
    <source>
        <strain evidence="2 3">DSM 105465</strain>
    </source>
</reference>
<evidence type="ECO:0000256" key="1">
    <source>
        <dbReference type="SAM" id="MobiDB-lite"/>
    </source>
</evidence>
<organism evidence="2 3">
    <name type="scientific">Dentipellis fragilis</name>
    <dbReference type="NCBI Taxonomy" id="205917"/>
    <lineage>
        <taxon>Eukaryota</taxon>
        <taxon>Fungi</taxon>
        <taxon>Dikarya</taxon>
        <taxon>Basidiomycota</taxon>
        <taxon>Agaricomycotina</taxon>
        <taxon>Agaricomycetes</taxon>
        <taxon>Russulales</taxon>
        <taxon>Hericiaceae</taxon>
        <taxon>Dentipellis</taxon>
    </lineage>
</organism>
<evidence type="ECO:0000313" key="2">
    <source>
        <dbReference type="EMBL" id="TFY68045.1"/>
    </source>
</evidence>
<comment type="caution">
    <text evidence="2">The sequence shown here is derived from an EMBL/GenBank/DDBJ whole genome shotgun (WGS) entry which is preliminary data.</text>
</comment>
<dbReference type="AlphaFoldDB" id="A0A4Y9Z075"/>
<gene>
    <name evidence="2" type="ORF">EVG20_g3711</name>
</gene>
<accession>A0A4Y9Z075</accession>
<name>A0A4Y9Z075_9AGAM</name>
<protein>
    <submittedName>
        <fullName evidence="2">Uncharacterized protein</fullName>
    </submittedName>
</protein>
<sequence length="128" mass="14459">MHIYPSPSAKRKVILPPGLRGRRQHGTVVSQLRDASYAEDDHQIFVGETDMLAFFENELERRPRHQHKVPVPHQASGTRRPSTPPLASDAHSNFRTTYFMKDVRIAAIIRGRHTSLPSVLPPATTLHP</sequence>
<keyword evidence="3" id="KW-1185">Reference proteome</keyword>
<feature type="region of interest" description="Disordered" evidence="1">
    <location>
        <begin position="63"/>
        <end position="90"/>
    </location>
</feature>
<dbReference type="Proteomes" id="UP000298327">
    <property type="component" value="Unassembled WGS sequence"/>
</dbReference>
<evidence type="ECO:0000313" key="3">
    <source>
        <dbReference type="Proteomes" id="UP000298327"/>
    </source>
</evidence>